<dbReference type="EMBL" id="CAJNRG010008101">
    <property type="protein sequence ID" value="CAF2101449.1"/>
    <property type="molecule type" value="Genomic_DNA"/>
</dbReference>
<organism evidence="3 4">
    <name type="scientific">Rotaria magnacalcarata</name>
    <dbReference type="NCBI Taxonomy" id="392030"/>
    <lineage>
        <taxon>Eukaryota</taxon>
        <taxon>Metazoa</taxon>
        <taxon>Spiralia</taxon>
        <taxon>Gnathifera</taxon>
        <taxon>Rotifera</taxon>
        <taxon>Eurotatoria</taxon>
        <taxon>Bdelloidea</taxon>
        <taxon>Philodinida</taxon>
        <taxon>Philodinidae</taxon>
        <taxon>Rotaria</taxon>
    </lineage>
</organism>
<dbReference type="AlphaFoldDB" id="A0A820FYP0"/>
<dbReference type="EMBL" id="CAJOBF010009122">
    <property type="protein sequence ID" value="CAF4269085.1"/>
    <property type="molecule type" value="Genomic_DNA"/>
</dbReference>
<protein>
    <recommendedName>
        <fullName evidence="1">Integrase catalytic domain-containing protein</fullName>
    </recommendedName>
</protein>
<name>A0A820FYP0_9BILA</name>
<dbReference type="Proteomes" id="UP000663887">
    <property type="component" value="Unassembled WGS sequence"/>
</dbReference>
<comment type="caution">
    <text evidence="3">The sequence shown here is derived from an EMBL/GenBank/DDBJ whole genome shotgun (WGS) entry which is preliminary data.</text>
</comment>
<reference evidence="3" key="1">
    <citation type="submission" date="2021-02" db="EMBL/GenBank/DDBJ databases">
        <authorList>
            <person name="Nowell W R."/>
        </authorList>
    </citation>
    <scope>NUCLEOTIDE SEQUENCE</scope>
</reference>
<dbReference type="Proteomes" id="UP000663842">
    <property type="component" value="Unassembled WGS sequence"/>
</dbReference>
<dbReference type="InterPro" id="IPR050951">
    <property type="entry name" value="Retrovirus_Pol_polyprotein"/>
</dbReference>
<evidence type="ECO:0000259" key="1">
    <source>
        <dbReference type="PROSITE" id="PS50994"/>
    </source>
</evidence>
<dbReference type="GO" id="GO:0015074">
    <property type="term" value="P:DNA integration"/>
    <property type="evidence" value="ECO:0007669"/>
    <property type="project" value="InterPro"/>
</dbReference>
<dbReference type="Gene3D" id="3.30.420.10">
    <property type="entry name" value="Ribonuclease H-like superfamily/Ribonuclease H"/>
    <property type="match status" value="1"/>
</dbReference>
<accession>A0A820FYP0</accession>
<sequence>TPYHPQSNGIADRFNSTFIPQISKLQDTEDNNWDEYIQAVVFAYNTGVHKTTNYSPYELLYGRQPRPPARPIFFLETE</sequence>
<proteinExistence type="predicted"/>
<dbReference type="InterPro" id="IPR001584">
    <property type="entry name" value="Integrase_cat-core"/>
</dbReference>
<gene>
    <name evidence="3" type="ORF">UXM345_LOCUS31705</name>
    <name evidence="2" type="ORF">XDN619_LOCUS18775</name>
</gene>
<dbReference type="PANTHER" id="PTHR37984">
    <property type="entry name" value="PROTEIN CBG26694"/>
    <property type="match status" value="1"/>
</dbReference>
<evidence type="ECO:0000313" key="3">
    <source>
        <dbReference type="EMBL" id="CAF4269085.1"/>
    </source>
</evidence>
<evidence type="ECO:0000313" key="4">
    <source>
        <dbReference type="Proteomes" id="UP000663842"/>
    </source>
</evidence>
<dbReference type="GO" id="GO:0003676">
    <property type="term" value="F:nucleic acid binding"/>
    <property type="evidence" value="ECO:0007669"/>
    <property type="project" value="InterPro"/>
</dbReference>
<dbReference type="PANTHER" id="PTHR37984:SF15">
    <property type="entry name" value="INTEGRASE CATALYTIC DOMAIN-CONTAINING PROTEIN"/>
    <property type="match status" value="1"/>
</dbReference>
<dbReference type="SUPFAM" id="SSF53098">
    <property type="entry name" value="Ribonuclease H-like"/>
    <property type="match status" value="1"/>
</dbReference>
<evidence type="ECO:0000313" key="2">
    <source>
        <dbReference type="EMBL" id="CAF2101449.1"/>
    </source>
</evidence>
<dbReference type="PROSITE" id="PS50994">
    <property type="entry name" value="INTEGRASE"/>
    <property type="match status" value="1"/>
</dbReference>
<dbReference type="InterPro" id="IPR036397">
    <property type="entry name" value="RNaseH_sf"/>
</dbReference>
<feature type="domain" description="Integrase catalytic" evidence="1">
    <location>
        <begin position="1"/>
        <end position="64"/>
    </location>
</feature>
<feature type="non-terminal residue" evidence="3">
    <location>
        <position position="1"/>
    </location>
</feature>
<dbReference type="InterPro" id="IPR012337">
    <property type="entry name" value="RNaseH-like_sf"/>
</dbReference>